<evidence type="ECO:0008006" key="3">
    <source>
        <dbReference type="Google" id="ProtNLM"/>
    </source>
</evidence>
<organism evidence="1 2">
    <name type="scientific">Jimgerdemannia flammicorona</name>
    <dbReference type="NCBI Taxonomy" id="994334"/>
    <lineage>
        <taxon>Eukaryota</taxon>
        <taxon>Fungi</taxon>
        <taxon>Fungi incertae sedis</taxon>
        <taxon>Mucoromycota</taxon>
        <taxon>Mucoromycotina</taxon>
        <taxon>Endogonomycetes</taxon>
        <taxon>Endogonales</taxon>
        <taxon>Endogonaceae</taxon>
        <taxon>Jimgerdemannia</taxon>
    </lineage>
</organism>
<evidence type="ECO:0000313" key="1">
    <source>
        <dbReference type="EMBL" id="RUP50955.1"/>
    </source>
</evidence>
<dbReference type="EMBL" id="RBNI01001057">
    <property type="protein sequence ID" value="RUP50955.1"/>
    <property type="molecule type" value="Genomic_DNA"/>
</dbReference>
<dbReference type="InterPro" id="IPR014752">
    <property type="entry name" value="Arrestin-like_C"/>
</dbReference>
<reference evidence="1 2" key="1">
    <citation type="journal article" date="2018" name="New Phytol.">
        <title>Phylogenomics of Endogonaceae and evolution of mycorrhizas within Mucoromycota.</title>
        <authorList>
            <person name="Chang Y."/>
            <person name="Desiro A."/>
            <person name="Na H."/>
            <person name="Sandor L."/>
            <person name="Lipzen A."/>
            <person name="Clum A."/>
            <person name="Barry K."/>
            <person name="Grigoriev I.V."/>
            <person name="Martin F.M."/>
            <person name="Stajich J.E."/>
            <person name="Smith M.E."/>
            <person name="Bonito G."/>
            <person name="Spatafora J.W."/>
        </authorList>
    </citation>
    <scope>NUCLEOTIDE SEQUENCE [LARGE SCALE GENOMIC DNA]</scope>
    <source>
        <strain evidence="1 2">GMNB39</strain>
    </source>
</reference>
<comment type="caution">
    <text evidence="1">The sequence shown here is derived from an EMBL/GenBank/DDBJ whole genome shotgun (WGS) entry which is preliminary data.</text>
</comment>
<protein>
    <recommendedName>
        <fullName evidence="3">Arrestin-like N-terminal domain-containing protein</fullName>
    </recommendedName>
</protein>
<dbReference type="Proteomes" id="UP000268093">
    <property type="component" value="Unassembled WGS sequence"/>
</dbReference>
<sequence>MKKIIAVDVIPDSGIIEFCGPTTTTTPYILRGKVRLVLSAPLKIKRLMLAFEGMNRLHAVRIGACYQIEERLSGPTVEAPIRPGRTVVQSAATLPAGVTDLPFEMTLEGDIPPSYELGQLASVEYALTAIVVPTALLSKSAIFRKGVIVERHLVPGIASASFNGVRRQMNGMREGVIEYHVDVPKIISADQGITTIFLKLNVLSIHGRPENVTVVLEQLIQGRMKSKDRFRPVTINAGNLEGTFTKPIASFFRDLSRTSWPIGGPTDLTIPLSLTGRIQADIDSPLADLTHRLCVSITFASRDERDMNLIFSIIVTSVPPALVGAEDHFVAEFDVDVLPMYQTVLQDPVMAYSYPSLSAA</sequence>
<dbReference type="OrthoDB" id="2333384at2759"/>
<keyword evidence="2" id="KW-1185">Reference proteome</keyword>
<gene>
    <name evidence="1" type="ORF">BC936DRAFT_136905</name>
</gene>
<dbReference type="AlphaFoldDB" id="A0A433DJH2"/>
<accession>A0A433DJH2</accession>
<dbReference type="Gene3D" id="2.60.40.640">
    <property type="match status" value="1"/>
</dbReference>
<proteinExistence type="predicted"/>
<evidence type="ECO:0000313" key="2">
    <source>
        <dbReference type="Proteomes" id="UP000268093"/>
    </source>
</evidence>
<name>A0A433DJH2_9FUNG</name>